<gene>
    <name evidence="7" type="primary">AVEN_77643_1</name>
    <name evidence="7" type="ORF">TNCT_693031</name>
</gene>
<evidence type="ECO:0000259" key="6">
    <source>
        <dbReference type="PROSITE" id="PS50011"/>
    </source>
</evidence>
<dbReference type="Proteomes" id="UP000887116">
    <property type="component" value="Unassembled WGS sequence"/>
</dbReference>
<dbReference type="InterPro" id="IPR011009">
    <property type="entry name" value="Kinase-like_dom_sf"/>
</dbReference>
<organism evidence="7 8">
    <name type="scientific">Trichonephila clavata</name>
    <name type="common">Joro spider</name>
    <name type="synonym">Nephila clavata</name>
    <dbReference type="NCBI Taxonomy" id="2740835"/>
    <lineage>
        <taxon>Eukaryota</taxon>
        <taxon>Metazoa</taxon>
        <taxon>Ecdysozoa</taxon>
        <taxon>Arthropoda</taxon>
        <taxon>Chelicerata</taxon>
        <taxon>Arachnida</taxon>
        <taxon>Araneae</taxon>
        <taxon>Araneomorphae</taxon>
        <taxon>Entelegynae</taxon>
        <taxon>Araneoidea</taxon>
        <taxon>Nephilidae</taxon>
        <taxon>Trichonephila</taxon>
    </lineage>
</organism>
<reference evidence="7" key="1">
    <citation type="submission" date="2020-07" db="EMBL/GenBank/DDBJ databases">
        <title>Multicomponent nature underlies the extraordinary mechanical properties of spider dragline silk.</title>
        <authorList>
            <person name="Kono N."/>
            <person name="Nakamura H."/>
            <person name="Mori M."/>
            <person name="Yoshida Y."/>
            <person name="Ohtoshi R."/>
            <person name="Malay A.D."/>
            <person name="Moran D.A.P."/>
            <person name="Tomita M."/>
            <person name="Numata K."/>
            <person name="Arakawa K."/>
        </authorList>
    </citation>
    <scope>NUCLEOTIDE SEQUENCE</scope>
</reference>
<dbReference type="SUPFAM" id="SSF56112">
    <property type="entry name" value="Protein kinase-like (PK-like)"/>
    <property type="match status" value="1"/>
</dbReference>
<evidence type="ECO:0000256" key="4">
    <source>
        <dbReference type="ARBA" id="ARBA00022777"/>
    </source>
</evidence>
<dbReference type="EMBL" id="BMAO01021401">
    <property type="protein sequence ID" value="GFQ74287.1"/>
    <property type="molecule type" value="Genomic_DNA"/>
</dbReference>
<keyword evidence="2" id="KW-0808">Transferase</keyword>
<keyword evidence="5" id="KW-0067">ATP-binding</keyword>
<dbReference type="GO" id="GO:0004674">
    <property type="term" value="F:protein serine/threonine kinase activity"/>
    <property type="evidence" value="ECO:0007669"/>
    <property type="project" value="UniProtKB-KW"/>
</dbReference>
<dbReference type="GO" id="GO:0005524">
    <property type="term" value="F:ATP binding"/>
    <property type="evidence" value="ECO:0007669"/>
    <property type="project" value="UniProtKB-KW"/>
</dbReference>
<sequence>MIPLRKFVKIHKVLQTKVARVLTAQITSAIHFIHSKEVFLRDLNSENILICSDGKAKISSFKHSVCAETSQGLHGHFFYQAPEVLSGEICNKTADWFSLGVCLYEMVMTHTPVENHCWRHNIKFRGLDYYGKIVVLLNCTYYIPKVFPEDLKQALGDLLNKVCILISV</sequence>
<dbReference type="PROSITE" id="PS50011">
    <property type="entry name" value="PROTEIN_KINASE_DOM"/>
    <property type="match status" value="1"/>
</dbReference>
<keyword evidence="3" id="KW-0547">Nucleotide-binding</keyword>
<dbReference type="AlphaFoldDB" id="A0A8X6F9U0"/>
<comment type="caution">
    <text evidence="7">The sequence shown here is derived from an EMBL/GenBank/DDBJ whole genome shotgun (WGS) entry which is preliminary data.</text>
</comment>
<keyword evidence="8" id="KW-1185">Reference proteome</keyword>
<evidence type="ECO:0000256" key="3">
    <source>
        <dbReference type="ARBA" id="ARBA00022741"/>
    </source>
</evidence>
<dbReference type="OrthoDB" id="6494372at2759"/>
<evidence type="ECO:0000313" key="8">
    <source>
        <dbReference type="Proteomes" id="UP000887116"/>
    </source>
</evidence>
<dbReference type="Pfam" id="PF00069">
    <property type="entry name" value="Pkinase"/>
    <property type="match status" value="1"/>
</dbReference>
<dbReference type="InterPro" id="IPR000719">
    <property type="entry name" value="Prot_kinase_dom"/>
</dbReference>
<keyword evidence="1" id="KW-0723">Serine/threonine-protein kinase</keyword>
<proteinExistence type="predicted"/>
<dbReference type="Gene3D" id="1.10.510.10">
    <property type="entry name" value="Transferase(Phosphotransferase) domain 1"/>
    <property type="match status" value="1"/>
</dbReference>
<accession>A0A8X6F9U0</accession>
<evidence type="ECO:0000256" key="1">
    <source>
        <dbReference type="ARBA" id="ARBA00022527"/>
    </source>
</evidence>
<protein>
    <submittedName>
        <fullName evidence="7">Protein kinase domain-containing protein</fullName>
    </submittedName>
</protein>
<evidence type="ECO:0000256" key="2">
    <source>
        <dbReference type="ARBA" id="ARBA00022679"/>
    </source>
</evidence>
<dbReference type="PANTHER" id="PTHR24351">
    <property type="entry name" value="RIBOSOMAL PROTEIN S6 KINASE"/>
    <property type="match status" value="1"/>
</dbReference>
<evidence type="ECO:0000256" key="5">
    <source>
        <dbReference type="ARBA" id="ARBA00022840"/>
    </source>
</evidence>
<name>A0A8X6F9U0_TRICU</name>
<keyword evidence="4 7" id="KW-0418">Kinase</keyword>
<feature type="domain" description="Protein kinase" evidence="6">
    <location>
        <begin position="1"/>
        <end position="168"/>
    </location>
</feature>
<evidence type="ECO:0000313" key="7">
    <source>
        <dbReference type="EMBL" id="GFQ74287.1"/>
    </source>
</evidence>